<keyword evidence="5" id="KW-1185">Reference proteome</keyword>
<keyword evidence="1" id="KW-0378">Hydrolase</keyword>
<proteinExistence type="predicted"/>
<dbReference type="InterPro" id="IPR036514">
    <property type="entry name" value="SGNH_hydro_sf"/>
</dbReference>
<dbReference type="Proteomes" id="UP001274830">
    <property type="component" value="Unassembled WGS sequence"/>
</dbReference>
<dbReference type="PANTHER" id="PTHR45648:SF22">
    <property type="entry name" value="GDSL LIPASE_ACYLHYDROLASE FAMILY PROTEIN (AFU_ORTHOLOGUE AFUA_4G14700)"/>
    <property type="match status" value="1"/>
</dbReference>
<name>A0AAE0WV31_9PEZI</name>
<dbReference type="Gene3D" id="3.40.50.1110">
    <property type="entry name" value="SGNH hydrolase"/>
    <property type="match status" value="1"/>
</dbReference>
<sequence>MFSTALLASALVSSAVAWPPGPPHNNPWGPPNGPSSGHPGAPPSPVASQHQWTLKNFTSLVVFGDSYTDDSRLGYFINNKGAAPPVGYNNPESLHASDGGRIWVEYVKQYTGANLYNYAVSGAVCSNEITPRYFSAINAPFPDIAGYEVPAYLNDSAYVYPNGTKFMDDPADATVYAIWIGTNDLGYSALIQDEQVAGTNITTYVDCVYDQLDRVYANGGRYFVILNVAPLNLAPEYGILGQGGVGPNQYWPDKSGNISEISGRMLESVVTVNSLYKYRTPYEVELAKRYAGASFAVYNVHDVFQDIHNNPSAYLNGSAPLNVTGFVNHCNTTGGNCVANTSPDSFLWYDELHPSEQTQRLVAKNFVDVVKGVSSYATYWSS</sequence>
<reference evidence="4" key="1">
    <citation type="submission" date="2023-07" db="EMBL/GenBank/DDBJ databases">
        <title>Black Yeasts Isolated from many extreme environments.</title>
        <authorList>
            <person name="Coleine C."/>
            <person name="Stajich J.E."/>
            <person name="Selbmann L."/>
        </authorList>
    </citation>
    <scope>NUCLEOTIDE SEQUENCE</scope>
    <source>
        <strain evidence="4">CCFEE 5485</strain>
    </source>
</reference>
<evidence type="ECO:0000313" key="4">
    <source>
        <dbReference type="EMBL" id="KAK3678361.1"/>
    </source>
</evidence>
<keyword evidence="3" id="KW-0732">Signal</keyword>
<organism evidence="4 5">
    <name type="scientific">Recurvomyces mirabilis</name>
    <dbReference type="NCBI Taxonomy" id="574656"/>
    <lineage>
        <taxon>Eukaryota</taxon>
        <taxon>Fungi</taxon>
        <taxon>Dikarya</taxon>
        <taxon>Ascomycota</taxon>
        <taxon>Pezizomycotina</taxon>
        <taxon>Dothideomycetes</taxon>
        <taxon>Dothideomycetidae</taxon>
        <taxon>Mycosphaerellales</taxon>
        <taxon>Teratosphaeriaceae</taxon>
        <taxon>Recurvomyces</taxon>
    </lineage>
</organism>
<protein>
    <submittedName>
        <fullName evidence="4">Uncharacterized protein</fullName>
    </submittedName>
</protein>
<dbReference type="SUPFAM" id="SSF52266">
    <property type="entry name" value="SGNH hydrolase"/>
    <property type="match status" value="1"/>
</dbReference>
<dbReference type="InterPro" id="IPR001087">
    <property type="entry name" value="GDSL"/>
</dbReference>
<feature type="region of interest" description="Disordered" evidence="2">
    <location>
        <begin position="22"/>
        <end position="48"/>
    </location>
</feature>
<evidence type="ECO:0000313" key="5">
    <source>
        <dbReference type="Proteomes" id="UP001274830"/>
    </source>
</evidence>
<dbReference type="InterPro" id="IPR051058">
    <property type="entry name" value="GDSL_Est/Lipase"/>
</dbReference>
<accession>A0AAE0WV31</accession>
<comment type="caution">
    <text evidence="4">The sequence shown here is derived from an EMBL/GenBank/DDBJ whole genome shotgun (WGS) entry which is preliminary data.</text>
</comment>
<dbReference type="PANTHER" id="PTHR45648">
    <property type="entry name" value="GDSL LIPASE/ACYLHYDROLASE FAMILY PROTEIN (AFU_ORTHOLOGUE AFUA_4G14700)"/>
    <property type="match status" value="1"/>
</dbReference>
<dbReference type="CDD" id="cd01846">
    <property type="entry name" value="fatty_acyltransferase_like"/>
    <property type="match status" value="1"/>
</dbReference>
<dbReference type="GO" id="GO:0016788">
    <property type="term" value="F:hydrolase activity, acting on ester bonds"/>
    <property type="evidence" value="ECO:0007669"/>
    <property type="project" value="InterPro"/>
</dbReference>
<evidence type="ECO:0000256" key="1">
    <source>
        <dbReference type="ARBA" id="ARBA00022801"/>
    </source>
</evidence>
<feature type="chain" id="PRO_5041959802" evidence="3">
    <location>
        <begin position="18"/>
        <end position="382"/>
    </location>
</feature>
<dbReference type="Pfam" id="PF00657">
    <property type="entry name" value="Lipase_GDSL"/>
    <property type="match status" value="1"/>
</dbReference>
<gene>
    <name evidence="4" type="ORF">LTR78_001658</name>
</gene>
<evidence type="ECO:0000256" key="2">
    <source>
        <dbReference type="SAM" id="MobiDB-lite"/>
    </source>
</evidence>
<dbReference type="EMBL" id="JAUTXT010000004">
    <property type="protein sequence ID" value="KAK3678361.1"/>
    <property type="molecule type" value="Genomic_DNA"/>
</dbReference>
<feature type="signal peptide" evidence="3">
    <location>
        <begin position="1"/>
        <end position="17"/>
    </location>
</feature>
<evidence type="ECO:0000256" key="3">
    <source>
        <dbReference type="SAM" id="SignalP"/>
    </source>
</evidence>
<feature type="compositionally biased region" description="Pro residues" evidence="2">
    <location>
        <begin position="22"/>
        <end position="33"/>
    </location>
</feature>
<dbReference type="AlphaFoldDB" id="A0AAE0WV31"/>